<dbReference type="InterPro" id="IPR057990">
    <property type="entry name" value="TPR_SYO1"/>
</dbReference>
<feature type="compositionally biased region" description="Acidic residues" evidence="2">
    <location>
        <begin position="381"/>
        <end position="396"/>
    </location>
</feature>
<dbReference type="AlphaFoldDB" id="A0A4S8MFK7"/>
<dbReference type="SUPFAM" id="SSF48371">
    <property type="entry name" value="ARM repeat"/>
    <property type="match status" value="1"/>
</dbReference>
<feature type="region of interest" description="Disordered" evidence="2">
    <location>
        <begin position="372"/>
        <end position="396"/>
    </location>
</feature>
<feature type="compositionally biased region" description="Basic residues" evidence="2">
    <location>
        <begin position="1"/>
        <end position="15"/>
    </location>
</feature>
<comment type="similarity">
    <text evidence="1">Belongs to the nuclear import and ribosome assembly adapter family.</text>
</comment>
<dbReference type="PANTHER" id="PTHR13347">
    <property type="entry name" value="HEAT REPEAT-CONTAINING PROTEIN 3"/>
    <property type="match status" value="1"/>
</dbReference>
<dbReference type="OrthoDB" id="288703at2759"/>
<gene>
    <name evidence="4" type="ORF">K435DRAFT_818043</name>
</gene>
<name>A0A4S8MFK7_DENBC</name>
<dbReference type="Gene3D" id="1.25.10.10">
    <property type="entry name" value="Leucine-rich Repeat Variant"/>
    <property type="match status" value="1"/>
</dbReference>
<evidence type="ECO:0000313" key="5">
    <source>
        <dbReference type="Proteomes" id="UP000297245"/>
    </source>
</evidence>
<evidence type="ECO:0000256" key="2">
    <source>
        <dbReference type="SAM" id="MobiDB-lite"/>
    </source>
</evidence>
<dbReference type="InterPro" id="IPR011989">
    <property type="entry name" value="ARM-like"/>
</dbReference>
<dbReference type="PANTHER" id="PTHR13347:SF1">
    <property type="entry name" value="HEAT REPEAT-CONTAINING PROTEIN 3"/>
    <property type="match status" value="1"/>
</dbReference>
<dbReference type="CDD" id="cd13394">
    <property type="entry name" value="Syo1_like"/>
    <property type="match status" value="1"/>
</dbReference>
<feature type="domain" description="SYO1-like TPR repeats" evidence="3">
    <location>
        <begin position="424"/>
        <end position="679"/>
    </location>
</feature>
<accession>A0A4S8MFK7</accession>
<evidence type="ECO:0000259" key="3">
    <source>
        <dbReference type="Pfam" id="PF25567"/>
    </source>
</evidence>
<feature type="region of interest" description="Disordered" evidence="2">
    <location>
        <begin position="1"/>
        <end position="34"/>
    </location>
</feature>
<protein>
    <submittedName>
        <fullName evidence="4">ARM repeat-containing protein</fullName>
    </submittedName>
</protein>
<evidence type="ECO:0000313" key="4">
    <source>
        <dbReference type="EMBL" id="THV01428.1"/>
    </source>
</evidence>
<dbReference type="Proteomes" id="UP000297245">
    <property type="component" value="Unassembled WGS sequence"/>
</dbReference>
<dbReference type="GO" id="GO:0051082">
    <property type="term" value="F:unfolded protein binding"/>
    <property type="evidence" value="ECO:0007669"/>
    <property type="project" value="TreeGrafter"/>
</dbReference>
<dbReference type="GO" id="GO:0006606">
    <property type="term" value="P:protein import into nucleus"/>
    <property type="evidence" value="ECO:0007669"/>
    <property type="project" value="TreeGrafter"/>
</dbReference>
<proteinExistence type="inferred from homology"/>
<dbReference type="EMBL" id="ML179090">
    <property type="protein sequence ID" value="THV01428.1"/>
    <property type="molecule type" value="Genomic_DNA"/>
</dbReference>
<sequence>MGKSQKKKSMRRHNPVRVPDSHLPKGLSSASSTSSKNEAILPIIQKMESADSTERKWACVAVSNLIQNDPSTRRLLQGKNIVGHLITRLTDSEEEVLVEAMGSLRNLCIDGGYDICAEMYNKNILTPLKTFVPKISEVLSQYLENPKTAPENAQKLTYEFADNVITTLWCLSETSNKALNAINNINLIPFLMSFLASREKLPLAPVVAAAQCLYVLTDDNSPAIQSVKSDAGYVSCLVSIAKLDGNATNVNGKARDMNDPRTITLQVLVTGILRNISPLPPPTPASFIDIDKEIVLPLLQPIISSINLSEVATNVQQLVDTQSSEPSIEKLSIKHVPKSDHKSIYEIELDQMEGKLRTVQLALEVLTGACATLPDPSPASETDEMEEDMDDGNDEDDEVLDEMDIELTTDKDPSSTERTTLIPSLVPALLSLIHPTALSFPPLAAPSPHPPTTSALSAIHISAMECLNNIFLSLASSPNPAVSSDKEAGSKIWNELWTTLGIIGIEWGLGQEKRKEIWEVAVGVLWGVGIVWKGYLTTTEEQIKTLMQFCDSTSDDALKVKCIGALECLAQHPESIEHNRAISKYLISLLPNATSPSPVGTEPMIQATSALIDIYSDESIPYDINFRQEGFLQALVSSVDGVRKAVKGINRHREGGKDLRLRGDEVRQNLVAFIQYRRGLRL</sequence>
<keyword evidence="5" id="KW-1185">Reference proteome</keyword>
<dbReference type="Pfam" id="PF25567">
    <property type="entry name" value="TPR_SYO1"/>
    <property type="match status" value="1"/>
</dbReference>
<evidence type="ECO:0000256" key="1">
    <source>
        <dbReference type="ARBA" id="ARBA00049983"/>
    </source>
</evidence>
<dbReference type="GO" id="GO:0042273">
    <property type="term" value="P:ribosomal large subunit biogenesis"/>
    <property type="evidence" value="ECO:0007669"/>
    <property type="project" value="TreeGrafter"/>
</dbReference>
<organism evidence="4 5">
    <name type="scientific">Dendrothele bispora (strain CBS 962.96)</name>
    <dbReference type="NCBI Taxonomy" id="1314807"/>
    <lineage>
        <taxon>Eukaryota</taxon>
        <taxon>Fungi</taxon>
        <taxon>Dikarya</taxon>
        <taxon>Basidiomycota</taxon>
        <taxon>Agaricomycotina</taxon>
        <taxon>Agaricomycetes</taxon>
        <taxon>Agaricomycetidae</taxon>
        <taxon>Agaricales</taxon>
        <taxon>Agaricales incertae sedis</taxon>
        <taxon>Dendrothele</taxon>
    </lineage>
</organism>
<dbReference type="InterPro" id="IPR052616">
    <property type="entry name" value="SYO1-like"/>
</dbReference>
<dbReference type="InterPro" id="IPR016024">
    <property type="entry name" value="ARM-type_fold"/>
</dbReference>
<reference evidence="4 5" key="1">
    <citation type="journal article" date="2019" name="Nat. Ecol. Evol.">
        <title>Megaphylogeny resolves global patterns of mushroom evolution.</title>
        <authorList>
            <person name="Varga T."/>
            <person name="Krizsan K."/>
            <person name="Foldi C."/>
            <person name="Dima B."/>
            <person name="Sanchez-Garcia M."/>
            <person name="Sanchez-Ramirez S."/>
            <person name="Szollosi G.J."/>
            <person name="Szarkandi J.G."/>
            <person name="Papp V."/>
            <person name="Albert L."/>
            <person name="Andreopoulos W."/>
            <person name="Angelini C."/>
            <person name="Antonin V."/>
            <person name="Barry K.W."/>
            <person name="Bougher N.L."/>
            <person name="Buchanan P."/>
            <person name="Buyck B."/>
            <person name="Bense V."/>
            <person name="Catcheside P."/>
            <person name="Chovatia M."/>
            <person name="Cooper J."/>
            <person name="Damon W."/>
            <person name="Desjardin D."/>
            <person name="Finy P."/>
            <person name="Geml J."/>
            <person name="Haridas S."/>
            <person name="Hughes K."/>
            <person name="Justo A."/>
            <person name="Karasinski D."/>
            <person name="Kautmanova I."/>
            <person name="Kiss B."/>
            <person name="Kocsube S."/>
            <person name="Kotiranta H."/>
            <person name="LaButti K.M."/>
            <person name="Lechner B.E."/>
            <person name="Liimatainen K."/>
            <person name="Lipzen A."/>
            <person name="Lukacs Z."/>
            <person name="Mihaltcheva S."/>
            <person name="Morgado L.N."/>
            <person name="Niskanen T."/>
            <person name="Noordeloos M.E."/>
            <person name="Ohm R.A."/>
            <person name="Ortiz-Santana B."/>
            <person name="Ovrebo C."/>
            <person name="Racz N."/>
            <person name="Riley R."/>
            <person name="Savchenko A."/>
            <person name="Shiryaev A."/>
            <person name="Soop K."/>
            <person name="Spirin V."/>
            <person name="Szebenyi C."/>
            <person name="Tomsovsky M."/>
            <person name="Tulloss R.E."/>
            <person name="Uehling J."/>
            <person name="Grigoriev I.V."/>
            <person name="Vagvolgyi C."/>
            <person name="Papp T."/>
            <person name="Martin F.M."/>
            <person name="Miettinen O."/>
            <person name="Hibbett D.S."/>
            <person name="Nagy L.G."/>
        </authorList>
    </citation>
    <scope>NUCLEOTIDE SEQUENCE [LARGE SCALE GENOMIC DNA]</scope>
    <source>
        <strain evidence="4 5">CBS 962.96</strain>
    </source>
</reference>